<dbReference type="Proteomes" id="UP000734854">
    <property type="component" value="Unassembled WGS sequence"/>
</dbReference>
<dbReference type="AlphaFoldDB" id="A0A8J5FTX3"/>
<keyword evidence="2" id="KW-1185">Reference proteome</keyword>
<evidence type="ECO:0000313" key="1">
    <source>
        <dbReference type="EMBL" id="KAG6492855.1"/>
    </source>
</evidence>
<dbReference type="EMBL" id="JACMSC010000013">
    <property type="protein sequence ID" value="KAG6492855.1"/>
    <property type="molecule type" value="Genomic_DNA"/>
</dbReference>
<gene>
    <name evidence="1" type="ORF">ZIOFF_047823</name>
</gene>
<dbReference type="PANTHER" id="PTHR35756:SF1">
    <property type="entry name" value="OS05G0337400 PROTEIN"/>
    <property type="match status" value="1"/>
</dbReference>
<sequence length="186" mass="20167">MSKPLPVSRRAIRAVAKEDQAAATVLAEATKEDEEATLAVPVSPSDLLTMHFQAEGTMDESAIPTVSKALQGSEGTNDASVRVFDLFRISPILELGSDVAFADKSTNGPGRFCCESIRSRPSSNCIRLSEARSVHDLYLENVAELIEPSFRAIGVKMIAISFDSANKSLQLCTITLFIKSYDLLKQ</sequence>
<protein>
    <submittedName>
        <fullName evidence="1">Uncharacterized protein</fullName>
    </submittedName>
</protein>
<dbReference type="GO" id="GO:0009507">
    <property type="term" value="C:chloroplast"/>
    <property type="evidence" value="ECO:0007669"/>
    <property type="project" value="TreeGrafter"/>
</dbReference>
<accession>A0A8J5FTX3</accession>
<name>A0A8J5FTX3_ZINOF</name>
<evidence type="ECO:0000313" key="2">
    <source>
        <dbReference type="Proteomes" id="UP000734854"/>
    </source>
</evidence>
<proteinExistence type="predicted"/>
<comment type="caution">
    <text evidence="1">The sequence shown here is derived from an EMBL/GenBank/DDBJ whole genome shotgun (WGS) entry which is preliminary data.</text>
</comment>
<reference evidence="1 2" key="1">
    <citation type="submission" date="2020-08" db="EMBL/GenBank/DDBJ databases">
        <title>Plant Genome Project.</title>
        <authorList>
            <person name="Zhang R.-G."/>
        </authorList>
    </citation>
    <scope>NUCLEOTIDE SEQUENCE [LARGE SCALE GENOMIC DNA]</scope>
    <source>
        <tissue evidence="1">Rhizome</tissue>
    </source>
</reference>
<dbReference type="PANTHER" id="PTHR35756">
    <property type="entry name" value="OS05G0337400 PROTEIN"/>
    <property type="match status" value="1"/>
</dbReference>
<organism evidence="1 2">
    <name type="scientific">Zingiber officinale</name>
    <name type="common">Ginger</name>
    <name type="synonym">Amomum zingiber</name>
    <dbReference type="NCBI Taxonomy" id="94328"/>
    <lineage>
        <taxon>Eukaryota</taxon>
        <taxon>Viridiplantae</taxon>
        <taxon>Streptophyta</taxon>
        <taxon>Embryophyta</taxon>
        <taxon>Tracheophyta</taxon>
        <taxon>Spermatophyta</taxon>
        <taxon>Magnoliopsida</taxon>
        <taxon>Liliopsida</taxon>
        <taxon>Zingiberales</taxon>
        <taxon>Zingiberaceae</taxon>
        <taxon>Zingiber</taxon>
    </lineage>
</organism>